<dbReference type="GO" id="GO:0006351">
    <property type="term" value="P:DNA-templated transcription"/>
    <property type="evidence" value="ECO:0007669"/>
    <property type="project" value="InterPro"/>
</dbReference>
<keyword evidence="1" id="KW-0479">Metal-binding</keyword>
<accession>A0A4Y7THN3</accession>
<evidence type="ECO:0000256" key="3">
    <source>
        <dbReference type="SAM" id="MobiDB-lite"/>
    </source>
</evidence>
<dbReference type="PROSITE" id="PS00463">
    <property type="entry name" value="ZN2_CY6_FUNGAL_1"/>
    <property type="match status" value="1"/>
</dbReference>
<name>A0A4Y7THN3_COPMI</name>
<evidence type="ECO:0000313" key="5">
    <source>
        <dbReference type="EMBL" id="TEB33474.1"/>
    </source>
</evidence>
<evidence type="ECO:0000259" key="4">
    <source>
        <dbReference type="PROSITE" id="PS50048"/>
    </source>
</evidence>
<dbReference type="PANTHER" id="PTHR46910:SF38">
    <property type="entry name" value="ZN(2)-C6 FUNGAL-TYPE DOMAIN-CONTAINING PROTEIN"/>
    <property type="match status" value="1"/>
</dbReference>
<dbReference type="SUPFAM" id="SSF57701">
    <property type="entry name" value="Zn2/Cys6 DNA-binding domain"/>
    <property type="match status" value="1"/>
</dbReference>
<feature type="compositionally biased region" description="Polar residues" evidence="3">
    <location>
        <begin position="945"/>
        <end position="993"/>
    </location>
</feature>
<dbReference type="InterPro" id="IPR007219">
    <property type="entry name" value="XnlR_reg_dom"/>
</dbReference>
<gene>
    <name evidence="5" type="ORF">FA13DRAFT_1812661</name>
</gene>
<dbReference type="InterPro" id="IPR036864">
    <property type="entry name" value="Zn2-C6_fun-type_DNA-bd_sf"/>
</dbReference>
<feature type="region of interest" description="Disordered" evidence="3">
    <location>
        <begin position="1"/>
        <end position="40"/>
    </location>
</feature>
<reference evidence="5 6" key="1">
    <citation type="journal article" date="2019" name="Nat. Ecol. Evol.">
        <title>Megaphylogeny resolves global patterns of mushroom evolution.</title>
        <authorList>
            <person name="Varga T."/>
            <person name="Krizsan K."/>
            <person name="Foldi C."/>
            <person name="Dima B."/>
            <person name="Sanchez-Garcia M."/>
            <person name="Sanchez-Ramirez S."/>
            <person name="Szollosi G.J."/>
            <person name="Szarkandi J.G."/>
            <person name="Papp V."/>
            <person name="Albert L."/>
            <person name="Andreopoulos W."/>
            <person name="Angelini C."/>
            <person name="Antonin V."/>
            <person name="Barry K.W."/>
            <person name="Bougher N.L."/>
            <person name="Buchanan P."/>
            <person name="Buyck B."/>
            <person name="Bense V."/>
            <person name="Catcheside P."/>
            <person name="Chovatia M."/>
            <person name="Cooper J."/>
            <person name="Damon W."/>
            <person name="Desjardin D."/>
            <person name="Finy P."/>
            <person name="Geml J."/>
            <person name="Haridas S."/>
            <person name="Hughes K."/>
            <person name="Justo A."/>
            <person name="Karasinski D."/>
            <person name="Kautmanova I."/>
            <person name="Kiss B."/>
            <person name="Kocsube S."/>
            <person name="Kotiranta H."/>
            <person name="LaButti K.M."/>
            <person name="Lechner B.E."/>
            <person name="Liimatainen K."/>
            <person name="Lipzen A."/>
            <person name="Lukacs Z."/>
            <person name="Mihaltcheva S."/>
            <person name="Morgado L.N."/>
            <person name="Niskanen T."/>
            <person name="Noordeloos M.E."/>
            <person name="Ohm R.A."/>
            <person name="Ortiz-Santana B."/>
            <person name="Ovrebo C."/>
            <person name="Racz N."/>
            <person name="Riley R."/>
            <person name="Savchenko A."/>
            <person name="Shiryaev A."/>
            <person name="Soop K."/>
            <person name="Spirin V."/>
            <person name="Szebenyi C."/>
            <person name="Tomsovsky M."/>
            <person name="Tulloss R.E."/>
            <person name="Uehling J."/>
            <person name="Grigoriev I.V."/>
            <person name="Vagvolgyi C."/>
            <person name="Papp T."/>
            <person name="Martin F.M."/>
            <person name="Miettinen O."/>
            <person name="Hibbett D.S."/>
            <person name="Nagy L.G."/>
        </authorList>
    </citation>
    <scope>NUCLEOTIDE SEQUENCE [LARGE SCALE GENOMIC DNA]</scope>
    <source>
        <strain evidence="5 6">FP101781</strain>
    </source>
</reference>
<dbReference type="SMART" id="SM00906">
    <property type="entry name" value="Fungal_trans"/>
    <property type="match status" value="1"/>
</dbReference>
<feature type="region of interest" description="Disordered" evidence="3">
    <location>
        <begin position="847"/>
        <end position="1007"/>
    </location>
</feature>
<dbReference type="GO" id="GO:0000981">
    <property type="term" value="F:DNA-binding transcription factor activity, RNA polymerase II-specific"/>
    <property type="evidence" value="ECO:0007669"/>
    <property type="project" value="InterPro"/>
</dbReference>
<comment type="caution">
    <text evidence="5">The sequence shown here is derived from an EMBL/GenBank/DDBJ whole genome shotgun (WGS) entry which is preliminary data.</text>
</comment>
<organism evidence="5 6">
    <name type="scientific">Coprinellus micaceus</name>
    <name type="common">Glistening ink-cap mushroom</name>
    <name type="synonym">Coprinus micaceus</name>
    <dbReference type="NCBI Taxonomy" id="71717"/>
    <lineage>
        <taxon>Eukaryota</taxon>
        <taxon>Fungi</taxon>
        <taxon>Dikarya</taxon>
        <taxon>Basidiomycota</taxon>
        <taxon>Agaricomycotina</taxon>
        <taxon>Agaricomycetes</taxon>
        <taxon>Agaricomycetidae</taxon>
        <taxon>Agaricales</taxon>
        <taxon>Agaricineae</taxon>
        <taxon>Psathyrellaceae</taxon>
        <taxon>Coprinellus</taxon>
    </lineage>
</organism>
<feature type="compositionally biased region" description="Low complexity" evidence="3">
    <location>
        <begin position="469"/>
        <end position="481"/>
    </location>
</feature>
<feature type="domain" description="Zn(2)-C6 fungal-type" evidence="4">
    <location>
        <begin position="48"/>
        <end position="84"/>
    </location>
</feature>
<protein>
    <recommendedName>
        <fullName evidence="4">Zn(2)-C6 fungal-type domain-containing protein</fullName>
    </recommendedName>
</protein>
<evidence type="ECO:0000313" key="6">
    <source>
        <dbReference type="Proteomes" id="UP000298030"/>
    </source>
</evidence>
<feature type="compositionally biased region" description="Polar residues" evidence="3">
    <location>
        <begin position="19"/>
        <end position="30"/>
    </location>
</feature>
<feature type="region of interest" description="Disordered" evidence="3">
    <location>
        <begin position="266"/>
        <end position="314"/>
    </location>
</feature>
<dbReference type="PANTHER" id="PTHR46910">
    <property type="entry name" value="TRANSCRIPTION FACTOR PDR1"/>
    <property type="match status" value="1"/>
</dbReference>
<dbReference type="CDD" id="cd00067">
    <property type="entry name" value="GAL4"/>
    <property type="match status" value="1"/>
</dbReference>
<dbReference type="OrthoDB" id="4456959at2759"/>
<dbReference type="STRING" id="71717.A0A4Y7THN3"/>
<dbReference type="AlphaFoldDB" id="A0A4Y7THN3"/>
<feature type="region of interest" description="Disordered" evidence="3">
    <location>
        <begin position="459"/>
        <end position="482"/>
    </location>
</feature>
<dbReference type="Gene3D" id="4.10.240.10">
    <property type="entry name" value="Zn(2)-C6 fungal-type DNA-binding domain"/>
    <property type="match status" value="1"/>
</dbReference>
<dbReference type="InterPro" id="IPR050987">
    <property type="entry name" value="AtrR-like"/>
</dbReference>
<keyword evidence="2" id="KW-0539">Nucleus</keyword>
<feature type="compositionally biased region" description="Low complexity" evidence="3">
    <location>
        <begin position="895"/>
        <end position="906"/>
    </location>
</feature>
<proteinExistence type="predicted"/>
<dbReference type="GO" id="GO:0003677">
    <property type="term" value="F:DNA binding"/>
    <property type="evidence" value="ECO:0007669"/>
    <property type="project" value="InterPro"/>
</dbReference>
<sequence>MPPCPEREEYEDYRDNDPGPSTSTASGRSQSPDEDTESAVKKRKVSRACDVCRRRKVRCDFVQLPSGNLQKCLNCFSSKIECTFNEDNKPRKTSKKYVTHLNSSGVDVQVLQSYVQSLESKVERSEKLLELLCPDPQVREDLLEGDGEVIPTGTLTPSKVRAASSTDSDHPINLQALRKAVGLNPVEMTLLIARLQMHKRYPVDQDGNSTQSDDRHEDEHDHADADHLSRITEEQLRIKAEDRDDDNVIKPFYLGKSSARALLAQAVQAKNQSRTPASSASPASSSERDIPMENDPPSSLSLLVAPGGHTDPTGEALRAGFDVEMEGKGMGNLECHPEDFMSQSRPEYWQMPTWERRSFRHHDYQRDGATPFAFPEPTLLMSLVGSYFKHINSELPLLHRPTFEREIAEGLHQRDVAFGSTVLLVCSLGAKYSTDPRVEVSETEVRNASEEERRFMAELRAEDEDHPMSSSNDSRSPSRKSTTTYHSRGWKYFDQAWKSQNNHLHYSPPTLYDLQFYCLATEFLRGTSLPQASWVMIGIGVRLGQDIGVHRRQKKELLMDHELVKQEELRKRAFWVMITLDRLLSTATGRPCAILDESFDADLPIDCDDEYWDAPGPARFKQPKDKPSKIAAFILIIRLNQILAATLKTIYSTRKAKTIGGLMREQWEDKIVSEIDSALNKWLDVIPPHLRWNKQQPNEEFFMQSATLHAAFYHMQILVHRPFIPSPSHPTPQVDFPSLSICTHAARSLIHIGLAQLDRVGEVTSNAPLQLLSAAVILLLRTWDDRRIGKLTQQSFRADMADLNSCLRILATAEKRWYSAGRLRDLLQTLIPDETVVNTVVTALPKKAPQADAQPHGNVSTMSPPLSAPSPFAPSSSDGAGWDTPRQYPPPHAGPSPAGSNAPLGAFPSPPARAIVPPGESYVQPPPPVSGSSSSGAAPSADPNAQWSIFASGSGSQTPQQFMFSDTQPSSQAWGASPSDFYQPQRQTQAQQGSHRRQDSSFLDAGFEPQGSFFSSPGYEVLNENALASAALDPNLFTLAGMNVFSPGDFDSTAGPLNQTFLPFWSGTTSDPNSTMGQNGTSGINQPSSMPFESWEYLTGLVDLTSRNDLVDHLFPYPPQPGGASAPPM</sequence>
<feature type="compositionally biased region" description="Low complexity" evidence="3">
    <location>
        <begin position="930"/>
        <end position="943"/>
    </location>
</feature>
<feature type="region of interest" description="Disordered" evidence="3">
    <location>
        <begin position="203"/>
        <end position="231"/>
    </location>
</feature>
<dbReference type="Proteomes" id="UP000298030">
    <property type="component" value="Unassembled WGS sequence"/>
</dbReference>
<keyword evidence="6" id="KW-1185">Reference proteome</keyword>
<dbReference type="GO" id="GO:0008270">
    <property type="term" value="F:zinc ion binding"/>
    <property type="evidence" value="ECO:0007669"/>
    <property type="project" value="InterPro"/>
</dbReference>
<dbReference type="EMBL" id="QPFP01000012">
    <property type="protein sequence ID" value="TEB33474.1"/>
    <property type="molecule type" value="Genomic_DNA"/>
</dbReference>
<dbReference type="SMART" id="SM00066">
    <property type="entry name" value="GAL4"/>
    <property type="match status" value="1"/>
</dbReference>
<dbReference type="CDD" id="cd12148">
    <property type="entry name" value="fungal_TF_MHR"/>
    <property type="match status" value="1"/>
</dbReference>
<evidence type="ECO:0000256" key="2">
    <source>
        <dbReference type="ARBA" id="ARBA00023242"/>
    </source>
</evidence>
<dbReference type="Pfam" id="PF04082">
    <property type="entry name" value="Fungal_trans"/>
    <property type="match status" value="1"/>
</dbReference>
<feature type="compositionally biased region" description="Basic and acidic residues" evidence="3">
    <location>
        <begin position="212"/>
        <end position="231"/>
    </location>
</feature>
<feature type="region of interest" description="Disordered" evidence="3">
    <location>
        <begin position="148"/>
        <end position="168"/>
    </location>
</feature>
<dbReference type="Pfam" id="PF00172">
    <property type="entry name" value="Zn_clus"/>
    <property type="match status" value="1"/>
</dbReference>
<dbReference type="InterPro" id="IPR001138">
    <property type="entry name" value="Zn2Cys6_DnaBD"/>
</dbReference>
<dbReference type="PROSITE" id="PS50048">
    <property type="entry name" value="ZN2_CY6_FUNGAL_2"/>
    <property type="match status" value="1"/>
</dbReference>
<feature type="compositionally biased region" description="Low complexity" evidence="3">
    <location>
        <begin position="276"/>
        <end position="285"/>
    </location>
</feature>
<evidence type="ECO:0000256" key="1">
    <source>
        <dbReference type="ARBA" id="ARBA00022723"/>
    </source>
</evidence>